<dbReference type="EMBL" id="CP002568">
    <property type="protein sequence ID" value="ADZ69890.1"/>
    <property type="molecule type" value="Genomic_DNA"/>
</dbReference>
<reference evidence="11 12" key="1">
    <citation type="journal article" date="2011" name="J. Bacteriol.">
        <title>Complete genome sequence of Polymorphum gilvum SL003B-26A1T, a crude oil-degrading bacterium from oil-polluted saline soil.</title>
        <authorList>
            <person name="Li S.G."/>
            <person name="Tang Y.Q."/>
            <person name="Nie Y."/>
            <person name="Cai M."/>
            <person name="Wu X.L."/>
        </authorList>
    </citation>
    <scope>NUCLEOTIDE SEQUENCE [LARGE SCALE GENOMIC DNA]</scope>
    <source>
        <strain evidence="12">LMG 25793 / CGMCC 1.9160 / SL003B-26A1</strain>
    </source>
</reference>
<dbReference type="STRING" id="991905.SL003B_1462"/>
<dbReference type="PANTHER" id="PTHR32089:SF112">
    <property type="entry name" value="LYSOZYME-LIKE PROTEIN-RELATED"/>
    <property type="match status" value="1"/>
</dbReference>
<name>F2J383_POLGS</name>
<dbReference type="SMART" id="SM00283">
    <property type="entry name" value="MA"/>
    <property type="match status" value="1"/>
</dbReference>
<keyword evidence="6" id="KW-0812">Transmembrane</keyword>
<dbReference type="InterPro" id="IPR032255">
    <property type="entry name" value="HBM"/>
</dbReference>
<keyword evidence="6" id="KW-1133">Transmembrane helix</keyword>
<evidence type="ECO:0000256" key="3">
    <source>
        <dbReference type="ARBA" id="ARBA00023224"/>
    </source>
</evidence>
<gene>
    <name evidence="11" type="ordered locus">SL003B_1462</name>
</gene>
<keyword evidence="3 5" id="KW-0807">Transducer</keyword>
<dbReference type="eggNOG" id="COG0840">
    <property type="taxonomic scope" value="Bacteria"/>
</dbReference>
<protein>
    <submittedName>
        <fullName evidence="11">Methyl-accepting chemotaxis sensory transducer</fullName>
    </submittedName>
</protein>
<dbReference type="InterPro" id="IPR000727">
    <property type="entry name" value="T_SNARE_dom"/>
</dbReference>
<dbReference type="InterPro" id="IPR003660">
    <property type="entry name" value="HAMP_dom"/>
</dbReference>
<dbReference type="KEGG" id="pgv:SL003B_1462"/>
<dbReference type="PROSITE" id="PS50192">
    <property type="entry name" value="T_SNARE"/>
    <property type="match status" value="1"/>
</dbReference>
<dbReference type="SMART" id="SM00304">
    <property type="entry name" value="HAMP"/>
    <property type="match status" value="1"/>
</dbReference>
<dbReference type="SMART" id="SM01358">
    <property type="entry name" value="HBM"/>
    <property type="match status" value="1"/>
</dbReference>
<dbReference type="GO" id="GO:0007165">
    <property type="term" value="P:signal transduction"/>
    <property type="evidence" value="ECO:0007669"/>
    <property type="project" value="UniProtKB-KW"/>
</dbReference>
<evidence type="ECO:0000259" key="8">
    <source>
        <dbReference type="PROSITE" id="PS50192"/>
    </source>
</evidence>
<evidence type="ECO:0000256" key="2">
    <source>
        <dbReference type="ARBA" id="ARBA00022519"/>
    </source>
</evidence>
<evidence type="ECO:0000259" key="9">
    <source>
        <dbReference type="PROSITE" id="PS50885"/>
    </source>
</evidence>
<feature type="domain" description="Methyl-accepting transducer" evidence="7">
    <location>
        <begin position="412"/>
        <end position="648"/>
    </location>
</feature>
<evidence type="ECO:0000256" key="5">
    <source>
        <dbReference type="PROSITE-ProRule" id="PRU00284"/>
    </source>
</evidence>
<dbReference type="SUPFAM" id="SSF58104">
    <property type="entry name" value="Methyl-accepting chemotaxis protein (MCP) signaling domain"/>
    <property type="match status" value="1"/>
</dbReference>
<dbReference type="RefSeq" id="WP_013652207.1">
    <property type="nucleotide sequence ID" value="NC_015259.1"/>
</dbReference>
<evidence type="ECO:0000313" key="12">
    <source>
        <dbReference type="Proteomes" id="UP000008130"/>
    </source>
</evidence>
<evidence type="ECO:0000259" key="7">
    <source>
        <dbReference type="PROSITE" id="PS50111"/>
    </source>
</evidence>
<evidence type="ECO:0000256" key="6">
    <source>
        <dbReference type="SAM" id="Phobius"/>
    </source>
</evidence>
<comment type="similarity">
    <text evidence="4">Belongs to the methyl-accepting chemotaxis (MCP) protein family.</text>
</comment>
<dbReference type="PANTHER" id="PTHR32089">
    <property type="entry name" value="METHYL-ACCEPTING CHEMOTAXIS PROTEIN MCPB"/>
    <property type="match status" value="1"/>
</dbReference>
<feature type="domain" description="HAMP" evidence="9">
    <location>
        <begin position="319"/>
        <end position="372"/>
    </location>
</feature>
<feature type="domain" description="T-SNARE coiled-coil homology" evidence="8">
    <location>
        <begin position="564"/>
        <end position="626"/>
    </location>
</feature>
<feature type="transmembrane region" description="Helical" evidence="6">
    <location>
        <begin position="294"/>
        <end position="317"/>
    </location>
</feature>
<dbReference type="Pfam" id="PF00672">
    <property type="entry name" value="HAMP"/>
    <property type="match status" value="1"/>
</dbReference>
<dbReference type="InterPro" id="IPR004089">
    <property type="entry name" value="MCPsignal_dom"/>
</dbReference>
<keyword evidence="12" id="KW-1185">Reference proteome</keyword>
<keyword evidence="2" id="KW-0997">Cell inner membrane</keyword>
<keyword evidence="6" id="KW-0472">Membrane</keyword>
<dbReference type="HOGENOM" id="CLU_000445_107_27_5"/>
<dbReference type="Gene3D" id="1.10.287.950">
    <property type="entry name" value="Methyl-accepting chemotaxis protein"/>
    <property type="match status" value="1"/>
</dbReference>
<organism evidence="11 12">
    <name type="scientific">Polymorphum gilvum (strain LMG 25793 / CGMCC 1.9160 / SL003B-26A1)</name>
    <dbReference type="NCBI Taxonomy" id="991905"/>
    <lineage>
        <taxon>Bacteria</taxon>
        <taxon>Pseudomonadati</taxon>
        <taxon>Pseudomonadota</taxon>
        <taxon>Alphaproteobacteria</taxon>
        <taxon>Rhodobacterales</taxon>
        <taxon>Paracoccaceae</taxon>
        <taxon>Polymorphum</taxon>
    </lineage>
</organism>
<dbReference type="PROSITE" id="PS50885">
    <property type="entry name" value="HAMP"/>
    <property type="match status" value="1"/>
</dbReference>
<sequence>MLKRISISTKIFGGFGLVLILLLAISATGAFNLQTGNSDFQRYRHVANQTTLAAEAQTRMLETRRAVLSFMNEPTRESVADLSRAGQETLALLERLASTVNDADKQALISEAQAGMRSYLAGFNEMTRIEQAARAVSVETLAPVGPEIEERLTRVMDMSNQAQEATDTFHGANALRSVLLMRVAVARFAQSKDEGSFVEAMDHSANVREKLKILQAVIFDADRADLVNETAALHETYEKAFEDLHALAQREHAIFGDILGRHGPRIGELLEDLKGAARDEQDALGPQIGVSMQWAVTLMIAVAAAALAVGLLAAWLIGTGISRPIQAITMAMKRLADGDKSVAIPGQDHRDEIGAMAAAVGVFRDNMIKADEMAAREAEETRLRAERARRIEDLTKDFDLGVSELLGAVAGAATEMESTATSMSGIANNTNSRATSVASAAEQASANVQTVATATEELSSSIQEIARQVAQSSEIAGRAVEQASKTDGQVQGLALAAQKIGEVVSLISAIAEQTNLLALNATIEAARAGDAGKGFAVVAAEVKELANQTAKATDEIGQQIGAIQSETHEAVAAIQSIGATIAEINEIASSIASAVEEQSAATGEIARNVEQAASGTQEVTTNILEVTRAASETGTAATQVTAVAGELSDKSEQLKAQVERFLMDVRAA</sequence>
<dbReference type="Proteomes" id="UP000008130">
    <property type="component" value="Chromosome"/>
</dbReference>
<evidence type="ECO:0000256" key="4">
    <source>
        <dbReference type="ARBA" id="ARBA00029447"/>
    </source>
</evidence>
<evidence type="ECO:0000259" key="10">
    <source>
        <dbReference type="PROSITE" id="PS51753"/>
    </source>
</evidence>
<keyword evidence="2" id="KW-1003">Cell membrane</keyword>
<dbReference type="Pfam" id="PF12729">
    <property type="entry name" value="4HB_MCP_1"/>
    <property type="match status" value="1"/>
</dbReference>
<proteinExistence type="inferred from homology"/>
<dbReference type="PATRIC" id="fig|991905.3.peg.1504"/>
<dbReference type="GO" id="GO:0005886">
    <property type="term" value="C:plasma membrane"/>
    <property type="evidence" value="ECO:0007669"/>
    <property type="project" value="UniProtKB-SubCell"/>
</dbReference>
<feature type="domain" description="HBM" evidence="10">
    <location>
        <begin position="45"/>
        <end position="285"/>
    </location>
</feature>
<dbReference type="InterPro" id="IPR024478">
    <property type="entry name" value="HlyB_4HB_MCP"/>
</dbReference>
<accession>F2J383</accession>
<dbReference type="CDD" id="cd06225">
    <property type="entry name" value="HAMP"/>
    <property type="match status" value="1"/>
</dbReference>
<evidence type="ECO:0000256" key="1">
    <source>
        <dbReference type="ARBA" id="ARBA00004429"/>
    </source>
</evidence>
<dbReference type="Gene3D" id="6.10.340.10">
    <property type="match status" value="1"/>
</dbReference>
<dbReference type="PROSITE" id="PS51753">
    <property type="entry name" value="HBM"/>
    <property type="match status" value="1"/>
</dbReference>
<dbReference type="AlphaFoldDB" id="F2J383"/>
<dbReference type="PROSITE" id="PS50111">
    <property type="entry name" value="CHEMOTAXIS_TRANSDUC_2"/>
    <property type="match status" value="1"/>
</dbReference>
<comment type="subcellular location">
    <subcellularLocation>
        <location evidence="1">Cell inner membrane</location>
        <topology evidence="1">Multi-pass membrane protein</topology>
    </subcellularLocation>
</comment>
<evidence type="ECO:0000313" key="11">
    <source>
        <dbReference type="EMBL" id="ADZ69890.1"/>
    </source>
</evidence>
<dbReference type="Pfam" id="PF00015">
    <property type="entry name" value="MCPsignal"/>
    <property type="match status" value="1"/>
</dbReference>